<dbReference type="OrthoDB" id="4491511at2759"/>
<name>A0A1R3RD80_ASPC5</name>
<feature type="compositionally biased region" description="Basic and acidic residues" evidence="1">
    <location>
        <begin position="135"/>
        <end position="150"/>
    </location>
</feature>
<reference evidence="3" key="1">
    <citation type="journal article" date="2017" name="Genome Biol.">
        <title>Comparative genomics reveals high biological diversity and specific adaptations in the industrially and medically important fungal genus Aspergillus.</title>
        <authorList>
            <person name="de Vries R.P."/>
            <person name="Riley R."/>
            <person name="Wiebenga A."/>
            <person name="Aguilar-Osorio G."/>
            <person name="Amillis S."/>
            <person name="Uchima C.A."/>
            <person name="Anderluh G."/>
            <person name="Asadollahi M."/>
            <person name="Askin M."/>
            <person name="Barry K."/>
            <person name="Battaglia E."/>
            <person name="Bayram O."/>
            <person name="Benocci T."/>
            <person name="Braus-Stromeyer S.A."/>
            <person name="Caldana C."/>
            <person name="Canovas D."/>
            <person name="Cerqueira G.C."/>
            <person name="Chen F."/>
            <person name="Chen W."/>
            <person name="Choi C."/>
            <person name="Clum A."/>
            <person name="Dos Santos R.A."/>
            <person name="Damasio A.R."/>
            <person name="Diallinas G."/>
            <person name="Emri T."/>
            <person name="Fekete E."/>
            <person name="Flipphi M."/>
            <person name="Freyberg S."/>
            <person name="Gallo A."/>
            <person name="Gournas C."/>
            <person name="Habgood R."/>
            <person name="Hainaut M."/>
            <person name="Harispe M.L."/>
            <person name="Henrissat B."/>
            <person name="Hilden K.S."/>
            <person name="Hope R."/>
            <person name="Hossain A."/>
            <person name="Karabika E."/>
            <person name="Karaffa L."/>
            <person name="Karanyi Z."/>
            <person name="Krasevec N."/>
            <person name="Kuo A."/>
            <person name="Kusch H."/>
            <person name="LaButti K."/>
            <person name="Lagendijk E.L."/>
            <person name="Lapidus A."/>
            <person name="Levasseur A."/>
            <person name="Lindquist E."/>
            <person name="Lipzen A."/>
            <person name="Logrieco A.F."/>
            <person name="MacCabe A."/>
            <person name="Maekelae M.R."/>
            <person name="Malavazi I."/>
            <person name="Melin P."/>
            <person name="Meyer V."/>
            <person name="Mielnichuk N."/>
            <person name="Miskei M."/>
            <person name="Molnar A.P."/>
            <person name="Mule G."/>
            <person name="Ngan C.Y."/>
            <person name="Orejas M."/>
            <person name="Orosz E."/>
            <person name="Ouedraogo J.P."/>
            <person name="Overkamp K.M."/>
            <person name="Park H.-S."/>
            <person name="Perrone G."/>
            <person name="Piumi F."/>
            <person name="Punt P.J."/>
            <person name="Ram A.F."/>
            <person name="Ramon A."/>
            <person name="Rauscher S."/>
            <person name="Record E."/>
            <person name="Riano-Pachon D.M."/>
            <person name="Robert V."/>
            <person name="Roehrig J."/>
            <person name="Ruller R."/>
            <person name="Salamov A."/>
            <person name="Salih N.S."/>
            <person name="Samson R.A."/>
            <person name="Sandor E."/>
            <person name="Sanguinetti M."/>
            <person name="Schuetze T."/>
            <person name="Sepcic K."/>
            <person name="Shelest E."/>
            <person name="Sherlock G."/>
            <person name="Sophianopoulou V."/>
            <person name="Squina F.M."/>
            <person name="Sun H."/>
            <person name="Susca A."/>
            <person name="Todd R.B."/>
            <person name="Tsang A."/>
            <person name="Unkles S.E."/>
            <person name="van de Wiele N."/>
            <person name="van Rossen-Uffink D."/>
            <person name="Oliveira J.V."/>
            <person name="Vesth T.C."/>
            <person name="Visser J."/>
            <person name="Yu J.-H."/>
            <person name="Zhou M."/>
            <person name="Andersen M.R."/>
            <person name="Archer D.B."/>
            <person name="Baker S.E."/>
            <person name="Benoit I."/>
            <person name="Brakhage A.A."/>
            <person name="Braus G.H."/>
            <person name="Fischer R."/>
            <person name="Frisvad J.C."/>
            <person name="Goldman G.H."/>
            <person name="Houbraken J."/>
            <person name="Oakley B."/>
            <person name="Pocsi I."/>
            <person name="Scazzocchio C."/>
            <person name="Seiboth B."/>
            <person name="vanKuyk P.A."/>
            <person name="Wortman J."/>
            <person name="Dyer P.S."/>
            <person name="Grigoriev I.V."/>
        </authorList>
    </citation>
    <scope>NUCLEOTIDE SEQUENCE [LARGE SCALE GENOMIC DNA]</scope>
    <source>
        <strain evidence="3">ITEM 5010</strain>
    </source>
</reference>
<dbReference type="Proteomes" id="UP000188318">
    <property type="component" value="Unassembled WGS sequence"/>
</dbReference>
<dbReference type="VEuPathDB" id="FungiDB:ASPCADRAFT_408489"/>
<evidence type="ECO:0000313" key="2">
    <source>
        <dbReference type="EMBL" id="OOF92434.1"/>
    </source>
</evidence>
<accession>A0A1R3RD80</accession>
<feature type="region of interest" description="Disordered" evidence="1">
    <location>
        <begin position="109"/>
        <end position="150"/>
    </location>
</feature>
<protein>
    <submittedName>
        <fullName evidence="2">Uncharacterized protein</fullName>
    </submittedName>
</protein>
<proteinExistence type="predicted"/>
<gene>
    <name evidence="2" type="ORF">ASPCADRAFT_408489</name>
</gene>
<organism evidence="2 3">
    <name type="scientific">Aspergillus carbonarius (strain ITEM 5010)</name>
    <dbReference type="NCBI Taxonomy" id="602072"/>
    <lineage>
        <taxon>Eukaryota</taxon>
        <taxon>Fungi</taxon>
        <taxon>Dikarya</taxon>
        <taxon>Ascomycota</taxon>
        <taxon>Pezizomycotina</taxon>
        <taxon>Eurotiomycetes</taxon>
        <taxon>Eurotiomycetidae</taxon>
        <taxon>Eurotiales</taxon>
        <taxon>Aspergillaceae</taxon>
        <taxon>Aspergillus</taxon>
        <taxon>Aspergillus subgen. Circumdati</taxon>
    </lineage>
</organism>
<dbReference type="EMBL" id="KV907507">
    <property type="protein sequence ID" value="OOF92434.1"/>
    <property type="molecule type" value="Genomic_DNA"/>
</dbReference>
<sequence>MDPEATKNALELERLTGGWWDETLAVMAAGSEEAEAFTKAARAASQEMEALLKDTTKVTLDLEHAKQAWISATSKVPNLEQITACLWDETLAAIRAGSEEAKAALRKAAGTGNQVEVHVSKDTAKPKPKKRRPKTTTEPHKEPDEHHPNCIDPEKDFYDVCWDIIKEMGLTGVYMKDKMVVSLRPGL</sequence>
<keyword evidence="3" id="KW-1185">Reference proteome</keyword>
<dbReference type="AlphaFoldDB" id="A0A1R3RD80"/>
<evidence type="ECO:0000256" key="1">
    <source>
        <dbReference type="SAM" id="MobiDB-lite"/>
    </source>
</evidence>
<evidence type="ECO:0000313" key="3">
    <source>
        <dbReference type="Proteomes" id="UP000188318"/>
    </source>
</evidence>